<organism evidence="12 13">
    <name type="scientific">Tegillarca granosa</name>
    <name type="common">Malaysian cockle</name>
    <name type="synonym">Anadara granosa</name>
    <dbReference type="NCBI Taxonomy" id="220873"/>
    <lineage>
        <taxon>Eukaryota</taxon>
        <taxon>Metazoa</taxon>
        <taxon>Spiralia</taxon>
        <taxon>Lophotrochozoa</taxon>
        <taxon>Mollusca</taxon>
        <taxon>Bivalvia</taxon>
        <taxon>Autobranchia</taxon>
        <taxon>Pteriomorphia</taxon>
        <taxon>Arcoida</taxon>
        <taxon>Arcoidea</taxon>
        <taxon>Arcidae</taxon>
        <taxon>Tegillarca</taxon>
    </lineage>
</organism>
<evidence type="ECO:0000256" key="7">
    <source>
        <dbReference type="ARBA" id="ARBA00022793"/>
    </source>
</evidence>
<accession>A0ABQ9E1T4</accession>
<dbReference type="PANTHER" id="PTHR43466:SF1">
    <property type="entry name" value="2-OXO-4-HYDROXY-4-CARBOXY-5-UREIDOIMIDAZOLINE DECARBOXYLASE-RELATED"/>
    <property type="match status" value="1"/>
</dbReference>
<dbReference type="EC" id="4.1.1.97" evidence="5"/>
<evidence type="ECO:0000256" key="4">
    <source>
        <dbReference type="ARBA" id="ARBA00005793"/>
    </source>
</evidence>
<dbReference type="EMBL" id="JARBDR010000923">
    <property type="protein sequence ID" value="KAJ8297480.1"/>
    <property type="molecule type" value="Genomic_DNA"/>
</dbReference>
<dbReference type="InterPro" id="IPR036778">
    <property type="entry name" value="OHCU_decarboxylase_sf"/>
</dbReference>
<evidence type="ECO:0000256" key="3">
    <source>
        <dbReference type="ARBA" id="ARBA00004754"/>
    </source>
</evidence>
<sequence>MPLLSIAEVNQLPFEEFIQIFGNVVEHCSLCAAAVWRNCPFSNIQNLSSAFNEFMDNLPMIGKEGILRLHPDLAGRLAMAGALTQESTKEQASAGLGNMSTDEREKMSRLNSQYKEKFGFPFVICARQNKKEAILKGLEERLNNSMDQETLTGVDEVKKICYLRLLDIVDKNSKL</sequence>
<dbReference type="Proteomes" id="UP001217089">
    <property type="component" value="Unassembled WGS sequence"/>
</dbReference>
<evidence type="ECO:0000256" key="9">
    <source>
        <dbReference type="ARBA" id="ARBA00030624"/>
    </source>
</evidence>
<dbReference type="InterPro" id="IPR017580">
    <property type="entry name" value="OHCU_decarboxylase-1"/>
</dbReference>
<dbReference type="PANTHER" id="PTHR43466">
    <property type="entry name" value="2-OXO-4-HYDROXY-4-CARBOXY-5-UREIDOIMIDAZOLINE DECARBOXYLASE-RELATED"/>
    <property type="match status" value="1"/>
</dbReference>
<evidence type="ECO:0000313" key="12">
    <source>
        <dbReference type="EMBL" id="KAJ8297480.1"/>
    </source>
</evidence>
<comment type="caution">
    <text evidence="12">The sequence shown here is derived from an EMBL/GenBank/DDBJ whole genome shotgun (WGS) entry which is preliminary data.</text>
</comment>
<dbReference type="SUPFAM" id="SSF158694">
    <property type="entry name" value="UraD-Like"/>
    <property type="match status" value="1"/>
</dbReference>
<proteinExistence type="inferred from homology"/>
<dbReference type="InterPro" id="IPR018020">
    <property type="entry name" value="OHCU_decarboxylase"/>
</dbReference>
<gene>
    <name evidence="12" type="ORF">KUTeg_024011</name>
</gene>
<comment type="similarity">
    <text evidence="4">Belongs to the OHCU decarboxylase family.</text>
</comment>
<dbReference type="NCBIfam" id="TIGR03164">
    <property type="entry name" value="UHCUDC"/>
    <property type="match status" value="1"/>
</dbReference>
<evidence type="ECO:0000256" key="1">
    <source>
        <dbReference type="ARBA" id="ARBA00001163"/>
    </source>
</evidence>
<evidence type="ECO:0000256" key="6">
    <source>
        <dbReference type="ARBA" id="ARBA00022631"/>
    </source>
</evidence>
<evidence type="ECO:0000256" key="5">
    <source>
        <dbReference type="ARBA" id="ARBA00012257"/>
    </source>
</evidence>
<name>A0ABQ9E1T4_TEGGR</name>
<keyword evidence="13" id="KW-1185">Reference proteome</keyword>
<evidence type="ECO:0000313" key="13">
    <source>
        <dbReference type="Proteomes" id="UP001217089"/>
    </source>
</evidence>
<comment type="pathway">
    <text evidence="3">Purine metabolism; urate degradation; (S)-allantoin from urate: step 3/3.</text>
</comment>
<evidence type="ECO:0000256" key="10">
    <source>
        <dbReference type="ARBA" id="ARBA00032116"/>
    </source>
</evidence>
<evidence type="ECO:0000256" key="8">
    <source>
        <dbReference type="ARBA" id="ARBA00023239"/>
    </source>
</evidence>
<protein>
    <recommendedName>
        <fullName evidence="5">2-oxo-4-hydroxy-4-carboxy-5-ureidoimidazoline decarboxylase</fullName>
        <ecNumber evidence="5">4.1.1.97</ecNumber>
    </recommendedName>
    <alternativeName>
        <fullName evidence="10">Parahox neighbor</fullName>
    </alternativeName>
    <alternativeName>
        <fullName evidence="9">Ureidoimidazoline (2-oxo-4-hydroxy-4-carboxy-5-) decarboxylase</fullName>
    </alternativeName>
</protein>
<evidence type="ECO:0000259" key="11">
    <source>
        <dbReference type="Pfam" id="PF09349"/>
    </source>
</evidence>
<keyword evidence="6" id="KW-0659">Purine metabolism</keyword>
<dbReference type="Gene3D" id="1.10.3330.10">
    <property type="entry name" value="Oxo-4-hydroxy-4-carboxy-5-ureidoimidazoline decarboxylase"/>
    <property type="match status" value="1"/>
</dbReference>
<keyword evidence="7" id="KW-0210">Decarboxylase</keyword>
<dbReference type="Pfam" id="PF09349">
    <property type="entry name" value="OHCU_decarbox"/>
    <property type="match status" value="1"/>
</dbReference>
<feature type="domain" description="Oxo-4-hydroxy-4-carboxy-5-ureidoimidazoline decarboxylase" evidence="11">
    <location>
        <begin position="10"/>
        <end position="165"/>
    </location>
</feature>
<reference evidence="12 13" key="1">
    <citation type="submission" date="2022-12" db="EMBL/GenBank/DDBJ databases">
        <title>Chromosome-level genome of Tegillarca granosa.</title>
        <authorList>
            <person name="Kim J."/>
        </authorList>
    </citation>
    <scope>NUCLEOTIDE SEQUENCE [LARGE SCALE GENOMIC DNA]</scope>
    <source>
        <strain evidence="12">Teg-2019</strain>
        <tissue evidence="12">Adductor muscle</tissue>
    </source>
</reference>
<comment type="catalytic activity">
    <reaction evidence="1">
        <text>5-hydroxy-2-oxo-4-ureido-2,5-dihydro-1H-imidazole-5-carboxylate + H(+) = (S)-allantoin + CO2</text>
        <dbReference type="Rhea" id="RHEA:26301"/>
        <dbReference type="ChEBI" id="CHEBI:15378"/>
        <dbReference type="ChEBI" id="CHEBI:15678"/>
        <dbReference type="ChEBI" id="CHEBI:16526"/>
        <dbReference type="ChEBI" id="CHEBI:58639"/>
        <dbReference type="EC" id="4.1.1.97"/>
    </reaction>
</comment>
<evidence type="ECO:0000256" key="2">
    <source>
        <dbReference type="ARBA" id="ARBA00002506"/>
    </source>
</evidence>
<keyword evidence="8" id="KW-0456">Lyase</keyword>
<comment type="function">
    <text evidence="2">Catalyzes the stereoselective decarboxylation of 2-oxo-4-hydroxy-4-carboxy-5-ureidoimidazoline (OHCU) to (S)-allantoin.</text>
</comment>